<evidence type="ECO:0000313" key="2">
    <source>
        <dbReference type="Proteomes" id="UP000198901"/>
    </source>
</evidence>
<protein>
    <recommendedName>
        <fullName evidence="3">Peptidase M4</fullName>
    </recommendedName>
</protein>
<organism evidence="1 2">
    <name type="scientific">Siphonobacter aquaeclarae</name>
    <dbReference type="NCBI Taxonomy" id="563176"/>
    <lineage>
        <taxon>Bacteria</taxon>
        <taxon>Pseudomonadati</taxon>
        <taxon>Bacteroidota</taxon>
        <taxon>Cytophagia</taxon>
        <taxon>Cytophagales</taxon>
        <taxon>Cytophagaceae</taxon>
        <taxon>Siphonobacter</taxon>
    </lineage>
</organism>
<dbReference type="SUPFAM" id="SSF55486">
    <property type="entry name" value="Metalloproteases ('zincins'), catalytic domain"/>
    <property type="match status" value="1"/>
</dbReference>
<dbReference type="AlphaFoldDB" id="A0A1G9RG71"/>
<evidence type="ECO:0008006" key="3">
    <source>
        <dbReference type="Google" id="ProtNLM"/>
    </source>
</evidence>
<dbReference type="Proteomes" id="UP000198901">
    <property type="component" value="Unassembled WGS sequence"/>
</dbReference>
<name>A0A1G9RG71_9BACT</name>
<proteinExistence type="predicted"/>
<gene>
    <name evidence="1" type="ORF">SAMN04488090_2873</name>
</gene>
<accession>A0A1G9RG71</accession>
<evidence type="ECO:0000313" key="1">
    <source>
        <dbReference type="EMBL" id="SDM21847.1"/>
    </source>
</evidence>
<sequence length="663" mass="74245">MSPYNSPPDLPAFRKLRGYAFDPSLSQTLATNRINNIVYKVAWEEFPEPLAGEYIEIVDYDPTVGRYYEALDLNSPLVLAQDGLDPSESDPRFHQQMVYAVTMTTIANFERALGRRILWASRLLDSRKKGTPYEEYVPRLRLYPHALREANAYYSPPKKAILFGYFSAAPANDTLIMPNSLVFSCLSHDIIAHEVTHAILDGMHRNYNEPTNPDVLAFHEAFSDIVALFQHFSFPEVLRHQIARTRGNLSSQNLLGQLAQEFGTAIGSYGSLRDFIGGWDLVLQKWVPHQPSSDEYRTVTEPHARGSILVAAVFDAFLHIYDTRVSDLLRIASGGSGVLPDGEIHPDLVNRLADEAAKAAKHVLTMCIRAVDYCPPIDITFGDYLRGLITADMELVADDRLDYRLAFIDAFRRRGIYPEGLRTLSVDSVRLPVRNIRLEPNRTGDDPMMALIDFLRDYAEQIKYRNDRAEIYRVTRSFITGSPEYETGLHARLGAKFSGSAMFSYITGLAFHGDYAQVGVTSAGQQAEQQPPSFEIQNLRLVNRVGPEGTLTNQVVFSLIQTSHLDPETLGPVARKTNYTAFKGGCTLIFDLDTLSLRYAISKPLIDQESAHTTGSLQLNEARLSAQRAYLGAESLQTENPLSQFFLVDGRTGGEPFALLHQH</sequence>
<dbReference type="EMBL" id="FNGS01000005">
    <property type="protein sequence ID" value="SDM21847.1"/>
    <property type="molecule type" value="Genomic_DNA"/>
</dbReference>
<reference evidence="1 2" key="1">
    <citation type="submission" date="2016-10" db="EMBL/GenBank/DDBJ databases">
        <authorList>
            <person name="de Groot N.N."/>
        </authorList>
    </citation>
    <scope>NUCLEOTIDE SEQUENCE [LARGE SCALE GENOMIC DNA]</scope>
    <source>
        <strain evidence="1 2">DSM 21668</strain>
    </source>
</reference>
<dbReference type="STRING" id="563176.SAMN04488090_2873"/>
<dbReference type="CDD" id="cd09598">
    <property type="entry name" value="M4_like"/>
    <property type="match status" value="1"/>
</dbReference>
<keyword evidence="2" id="KW-1185">Reference proteome</keyword>